<dbReference type="Proteomes" id="UP000193498">
    <property type="component" value="Unassembled WGS sequence"/>
</dbReference>
<reference evidence="3 4" key="1">
    <citation type="submission" date="2016-07" db="EMBL/GenBank/DDBJ databases">
        <title>Pervasive Adenine N6-methylation of Active Genes in Fungi.</title>
        <authorList>
            <consortium name="DOE Joint Genome Institute"/>
            <person name="Mondo S.J."/>
            <person name="Dannebaum R.O."/>
            <person name="Kuo R.C."/>
            <person name="Labutti K."/>
            <person name="Haridas S."/>
            <person name="Kuo A."/>
            <person name="Salamov A."/>
            <person name="Ahrendt S.R."/>
            <person name="Lipzen A."/>
            <person name="Sullivan W."/>
            <person name="Andreopoulos W.B."/>
            <person name="Clum A."/>
            <person name="Lindquist E."/>
            <person name="Daum C."/>
            <person name="Ramamoorthy G.K."/>
            <person name="Gryganskyi A."/>
            <person name="Culley D."/>
            <person name="Magnuson J.K."/>
            <person name="James T.Y."/>
            <person name="O'Malley M.A."/>
            <person name="Stajich J.E."/>
            <person name="Spatafora J.W."/>
            <person name="Visel A."/>
            <person name="Grigoriev I.V."/>
        </authorList>
    </citation>
    <scope>NUCLEOTIDE SEQUENCE [LARGE SCALE GENOMIC DNA]</scope>
    <source>
        <strain evidence="3 4">CBS 931.73</strain>
    </source>
</reference>
<dbReference type="AlphaFoldDB" id="A0A1Y1Y0K7"/>
<protein>
    <submittedName>
        <fullName evidence="3">Uncharacterized protein</fullName>
    </submittedName>
</protein>
<organism evidence="3 4">
    <name type="scientific">Basidiobolus meristosporus CBS 931.73</name>
    <dbReference type="NCBI Taxonomy" id="1314790"/>
    <lineage>
        <taxon>Eukaryota</taxon>
        <taxon>Fungi</taxon>
        <taxon>Fungi incertae sedis</taxon>
        <taxon>Zoopagomycota</taxon>
        <taxon>Entomophthoromycotina</taxon>
        <taxon>Basidiobolomycetes</taxon>
        <taxon>Basidiobolales</taxon>
        <taxon>Basidiobolaceae</taxon>
        <taxon>Basidiobolus</taxon>
    </lineage>
</organism>
<sequence length="139" mass="16562">MYQAPREATPDGISHSVHPNRASVEDRHLSEREHSYELQRGSSVSTLSDEEGKSGYDRSHLYSEEYLQERNKYLESRVSELEHEVIAERKLRRHREYLEERVRELEIEKSLLKSLLIERRDESNATQYKPSFEKKRKST</sequence>
<keyword evidence="4" id="KW-1185">Reference proteome</keyword>
<feature type="region of interest" description="Disordered" evidence="2">
    <location>
        <begin position="1"/>
        <end position="57"/>
    </location>
</feature>
<feature type="compositionally biased region" description="Basic and acidic residues" evidence="2">
    <location>
        <begin position="23"/>
        <end position="37"/>
    </location>
</feature>
<dbReference type="EMBL" id="MCFE01000338">
    <property type="protein sequence ID" value="ORX91164.1"/>
    <property type="molecule type" value="Genomic_DNA"/>
</dbReference>
<name>A0A1Y1Y0K7_9FUNG</name>
<keyword evidence="1" id="KW-0175">Coiled coil</keyword>
<proteinExistence type="predicted"/>
<evidence type="ECO:0000313" key="3">
    <source>
        <dbReference type="EMBL" id="ORX91164.1"/>
    </source>
</evidence>
<evidence type="ECO:0000313" key="4">
    <source>
        <dbReference type="Proteomes" id="UP000193498"/>
    </source>
</evidence>
<accession>A0A1Y1Y0K7</accession>
<evidence type="ECO:0000256" key="1">
    <source>
        <dbReference type="SAM" id="Coils"/>
    </source>
</evidence>
<dbReference type="STRING" id="1314790.A0A1Y1Y0K7"/>
<feature type="coiled-coil region" evidence="1">
    <location>
        <begin position="64"/>
        <end position="115"/>
    </location>
</feature>
<evidence type="ECO:0000256" key="2">
    <source>
        <dbReference type="SAM" id="MobiDB-lite"/>
    </source>
</evidence>
<gene>
    <name evidence="3" type="ORF">K493DRAFT_317458</name>
</gene>
<comment type="caution">
    <text evidence="3">The sequence shown here is derived from an EMBL/GenBank/DDBJ whole genome shotgun (WGS) entry which is preliminary data.</text>
</comment>
<dbReference type="InParanoid" id="A0A1Y1Y0K7"/>